<dbReference type="EMBL" id="FQZA01000011">
    <property type="protein sequence ID" value="SHJ54560.1"/>
    <property type="molecule type" value="Genomic_DNA"/>
</dbReference>
<keyword evidence="3" id="KW-1185">Reference proteome</keyword>
<reference evidence="2 3" key="1">
    <citation type="submission" date="2016-11" db="EMBL/GenBank/DDBJ databases">
        <authorList>
            <person name="Jaros S."/>
            <person name="Januszkiewicz K."/>
            <person name="Wedrychowicz H."/>
        </authorList>
    </citation>
    <scope>NUCLEOTIDE SEQUENCE [LARGE SCALE GENOMIC DNA]</scope>
    <source>
        <strain evidence="2 3">DSM 26892</strain>
    </source>
</reference>
<dbReference type="InterPro" id="IPR028992">
    <property type="entry name" value="Hedgehog/Intein_dom"/>
</dbReference>
<dbReference type="RefSeq" id="WP_073129436.1">
    <property type="nucleotide sequence ID" value="NZ_FQZA01000011.1"/>
</dbReference>
<proteinExistence type="predicted"/>
<sequence>MATVYDLFEVTGISENTTYSLALGNLLGVVNSASATDLDDGEFDIGDDFVIDGTTYTIDRIQEPTNTGRFTEGDGTNNSFNPQSESNLDAVFLTVSNGGDTRYFIIPSDRYGDMNVEEIRTGSLNDVGGSDAALVSTTDDNVRAVCFARGTRIFVSAGMDRPVEDLRVGDWVRTADRGFQRVVWIGATRIEAATLRKNPRLGPVRIRRGSLGPGLPTRDLTVSPQHRVLVRSRIAERMTGSSEVLIAARHLVGLDGIKRAGIGKGVDYYHILLERHEILWAERAPCESLLLGQESLKTLGDENMAEIRLNHPAALALAGPDRAARPILSAPKARRLVWRHAKNRKWLIEPHGTEGYPMLSVPDLPRSDAVRRGLLRQPERARAGNRSRHISTRRNIA</sequence>
<evidence type="ECO:0000313" key="2">
    <source>
        <dbReference type="EMBL" id="SHJ54560.1"/>
    </source>
</evidence>
<dbReference type="SUPFAM" id="SSF51294">
    <property type="entry name" value="Hedgehog/intein (Hint) domain"/>
    <property type="match status" value="1"/>
</dbReference>
<dbReference type="Proteomes" id="UP000184040">
    <property type="component" value="Unassembled WGS sequence"/>
</dbReference>
<dbReference type="InterPro" id="IPR036844">
    <property type="entry name" value="Hint_dom_sf"/>
</dbReference>
<accession>A0A1M6K6U5</accession>
<dbReference type="Pfam" id="PF13403">
    <property type="entry name" value="Hint_2"/>
    <property type="match status" value="1"/>
</dbReference>
<evidence type="ECO:0000313" key="3">
    <source>
        <dbReference type="Proteomes" id="UP000184040"/>
    </source>
</evidence>
<gene>
    <name evidence="2" type="ORF">SAMN04488012_11151</name>
</gene>
<dbReference type="AlphaFoldDB" id="A0A1M6K6U5"/>
<dbReference type="CDD" id="cd00081">
    <property type="entry name" value="Hint"/>
    <property type="match status" value="1"/>
</dbReference>
<name>A0A1M6K6U5_9RHOB</name>
<dbReference type="STRING" id="313368.SAMN04488012_11151"/>
<feature type="domain" description="Hedgehog/Intein (Hint)" evidence="1">
    <location>
        <begin position="145"/>
        <end position="292"/>
    </location>
</feature>
<protein>
    <submittedName>
        <fullName evidence="2">Hint domain-containing protein</fullName>
    </submittedName>
</protein>
<organism evidence="2 3">
    <name type="scientific">Palleronia salina</name>
    <dbReference type="NCBI Taxonomy" id="313368"/>
    <lineage>
        <taxon>Bacteria</taxon>
        <taxon>Pseudomonadati</taxon>
        <taxon>Pseudomonadota</taxon>
        <taxon>Alphaproteobacteria</taxon>
        <taxon>Rhodobacterales</taxon>
        <taxon>Roseobacteraceae</taxon>
        <taxon>Palleronia</taxon>
    </lineage>
</organism>
<dbReference type="Gene3D" id="2.170.16.10">
    <property type="entry name" value="Hedgehog/Intein (Hint) domain"/>
    <property type="match status" value="1"/>
</dbReference>
<evidence type="ECO:0000259" key="1">
    <source>
        <dbReference type="Pfam" id="PF13403"/>
    </source>
</evidence>